<dbReference type="SUPFAM" id="SSF82919">
    <property type="entry name" value="Zn-finger domain of Sec23/24"/>
    <property type="match status" value="1"/>
</dbReference>
<dbReference type="GO" id="GO:0008270">
    <property type="term" value="F:zinc ion binding"/>
    <property type="evidence" value="ECO:0007669"/>
    <property type="project" value="InterPro"/>
</dbReference>
<dbReference type="GO" id="GO:0006886">
    <property type="term" value="P:intracellular protein transport"/>
    <property type="evidence" value="ECO:0007669"/>
    <property type="project" value="InterPro"/>
</dbReference>
<organism evidence="2 3">
    <name type="scientific">Schistosoma rodhaini</name>
    <dbReference type="NCBI Taxonomy" id="6188"/>
    <lineage>
        <taxon>Eukaryota</taxon>
        <taxon>Metazoa</taxon>
        <taxon>Spiralia</taxon>
        <taxon>Lophotrochozoa</taxon>
        <taxon>Platyhelminthes</taxon>
        <taxon>Trematoda</taxon>
        <taxon>Digenea</taxon>
        <taxon>Strigeidida</taxon>
        <taxon>Schistosomatoidea</taxon>
        <taxon>Schistosomatidae</taxon>
        <taxon>Schistosoma</taxon>
    </lineage>
</organism>
<proteinExistence type="predicted"/>
<dbReference type="PANTHER" id="PTHR13803:SF4">
    <property type="entry name" value="SECRETORY 24CD, ISOFORM C"/>
    <property type="match status" value="1"/>
</dbReference>
<dbReference type="GO" id="GO:0070971">
    <property type="term" value="C:endoplasmic reticulum exit site"/>
    <property type="evidence" value="ECO:0007669"/>
    <property type="project" value="TreeGrafter"/>
</dbReference>
<feature type="compositionally biased region" description="Polar residues" evidence="1">
    <location>
        <begin position="33"/>
        <end position="84"/>
    </location>
</feature>
<evidence type="ECO:0000313" key="2">
    <source>
        <dbReference type="Proteomes" id="UP000050792"/>
    </source>
</evidence>
<dbReference type="Gene3D" id="2.30.30.380">
    <property type="entry name" value="Zn-finger domain of Sec23/24"/>
    <property type="match status" value="1"/>
</dbReference>
<dbReference type="InterPro" id="IPR006895">
    <property type="entry name" value="Znf_Sec23_Sec24"/>
</dbReference>
<dbReference type="GO" id="GO:0030127">
    <property type="term" value="C:COPII vesicle coat"/>
    <property type="evidence" value="ECO:0007669"/>
    <property type="project" value="InterPro"/>
</dbReference>
<protein>
    <submittedName>
        <fullName evidence="3">Zf-Sec23_Sec24 domain-containing protein</fullName>
    </submittedName>
</protein>
<dbReference type="GO" id="GO:0000149">
    <property type="term" value="F:SNARE binding"/>
    <property type="evidence" value="ECO:0007669"/>
    <property type="project" value="TreeGrafter"/>
</dbReference>
<name>A0A183QU54_9TREM</name>
<feature type="compositionally biased region" description="Pro residues" evidence="1">
    <location>
        <begin position="106"/>
        <end position="135"/>
    </location>
</feature>
<dbReference type="SUPFAM" id="SSF81995">
    <property type="entry name" value="beta-sandwich domain of Sec23/24"/>
    <property type="match status" value="1"/>
</dbReference>
<feature type="compositionally biased region" description="Polar residues" evidence="1">
    <location>
        <begin position="1"/>
        <end position="11"/>
    </location>
</feature>
<accession>A0A183QU54</accession>
<feature type="region of interest" description="Disordered" evidence="1">
    <location>
        <begin position="1"/>
        <end position="141"/>
    </location>
</feature>
<evidence type="ECO:0000313" key="3">
    <source>
        <dbReference type="WBParaSite" id="SRDH1_39980.1"/>
    </source>
</evidence>
<dbReference type="InterPro" id="IPR036174">
    <property type="entry name" value="Znf_Sec23_Sec24_sf"/>
</dbReference>
<dbReference type="Proteomes" id="UP000050792">
    <property type="component" value="Unassembled WGS sequence"/>
</dbReference>
<sequence>MSRNQNGQRMYNRQPEKEFGYPSVSGQHAYGVPNSNVTDTYPQGHPNNSFQSPPNYYAGNQGQTFQPQSQPSHYSVKSMQSVNQPPLPPMPPVPNHQDFVQRPQQPRLPPMPPMPPGPEGVPPPNYRQPQPPGPFPLSNGANSQINTLHSQQPYQNVQYPDNHRQRGVVPLLVTTDFISRDQGTCAPCFIRSSLYSVPNTSDLLKTVGIPFSLTISPFAVQHTEDMNIVISDMGPQGPVRCVQCKAYMNPFMNLIDGGRRFQCPLCNGLTEVAAEYFAHLDHTGRRVDAGQRPELCLGSYELLATAECCKNNQ</sequence>
<dbReference type="Gene3D" id="2.60.40.1670">
    <property type="entry name" value="beta-sandwich domain of Sec23/24"/>
    <property type="match status" value="1"/>
</dbReference>
<dbReference type="WBParaSite" id="SRDH1_39980.1">
    <property type="protein sequence ID" value="SRDH1_39980.1"/>
    <property type="gene ID" value="SRDH1_39980"/>
</dbReference>
<dbReference type="Pfam" id="PF04810">
    <property type="entry name" value="zf-Sec23_Sec24"/>
    <property type="match status" value="1"/>
</dbReference>
<dbReference type="GO" id="GO:0090110">
    <property type="term" value="P:COPII-coated vesicle cargo loading"/>
    <property type="evidence" value="ECO:0007669"/>
    <property type="project" value="TreeGrafter"/>
</dbReference>
<reference evidence="2" key="1">
    <citation type="submission" date="2022-06" db="EMBL/GenBank/DDBJ databases">
        <authorList>
            <person name="Berger JAMES D."/>
            <person name="Berger JAMES D."/>
        </authorList>
    </citation>
    <scope>NUCLEOTIDE SEQUENCE [LARGE SCALE GENOMIC DNA]</scope>
</reference>
<feature type="compositionally biased region" description="Pro residues" evidence="1">
    <location>
        <begin position="85"/>
        <end position="94"/>
    </location>
</feature>
<evidence type="ECO:0000256" key="1">
    <source>
        <dbReference type="SAM" id="MobiDB-lite"/>
    </source>
</evidence>
<reference evidence="3" key="2">
    <citation type="submission" date="2023-11" db="UniProtKB">
        <authorList>
            <consortium name="WormBaseParasite"/>
        </authorList>
    </citation>
    <scope>IDENTIFICATION</scope>
</reference>
<dbReference type="InterPro" id="IPR050550">
    <property type="entry name" value="SEC23_SEC24_subfamily"/>
</dbReference>
<keyword evidence="2" id="KW-1185">Reference proteome</keyword>
<dbReference type="PANTHER" id="PTHR13803">
    <property type="entry name" value="SEC24-RELATED PROTEIN"/>
    <property type="match status" value="1"/>
</dbReference>
<dbReference type="AlphaFoldDB" id="A0A183QU54"/>